<dbReference type="PROSITE" id="PS51186">
    <property type="entry name" value="GNAT"/>
    <property type="match status" value="2"/>
</dbReference>
<evidence type="ECO:0000313" key="4">
    <source>
        <dbReference type="EMBL" id="GHH82893.1"/>
    </source>
</evidence>
<dbReference type="GeneID" id="95357148"/>
<dbReference type="Proteomes" id="UP000617734">
    <property type="component" value="Unassembled WGS sequence"/>
</dbReference>
<dbReference type="Pfam" id="PF00583">
    <property type="entry name" value="Acetyltransf_1"/>
    <property type="match status" value="2"/>
</dbReference>
<dbReference type="GO" id="GO:0016747">
    <property type="term" value="F:acyltransferase activity, transferring groups other than amino-acyl groups"/>
    <property type="evidence" value="ECO:0007669"/>
    <property type="project" value="InterPro"/>
</dbReference>
<reference evidence="4" key="2">
    <citation type="submission" date="2020-09" db="EMBL/GenBank/DDBJ databases">
        <authorList>
            <person name="Sun Q."/>
            <person name="Ohkuma M."/>
        </authorList>
    </citation>
    <scope>NUCLEOTIDE SEQUENCE</scope>
    <source>
        <strain evidence="4">JCM 4646</strain>
    </source>
</reference>
<dbReference type="PANTHER" id="PTHR43877:SF1">
    <property type="entry name" value="ACETYLTRANSFERASE"/>
    <property type="match status" value="1"/>
</dbReference>
<protein>
    <submittedName>
        <fullName evidence="4">N-acetyltransferase</fullName>
    </submittedName>
</protein>
<organism evidence="4 5">
    <name type="scientific">Kitasatospora indigofera</name>
    <dbReference type="NCBI Taxonomy" id="67307"/>
    <lineage>
        <taxon>Bacteria</taxon>
        <taxon>Bacillati</taxon>
        <taxon>Actinomycetota</taxon>
        <taxon>Actinomycetes</taxon>
        <taxon>Kitasatosporales</taxon>
        <taxon>Streptomycetaceae</taxon>
        <taxon>Kitasatospora</taxon>
    </lineage>
</organism>
<accession>A0A919GEU6</accession>
<dbReference type="RefSeq" id="WP_190214839.1">
    <property type="nucleotide sequence ID" value="NZ_BNBO01000061.1"/>
</dbReference>
<keyword evidence="5" id="KW-1185">Reference proteome</keyword>
<keyword evidence="2" id="KW-0012">Acyltransferase</keyword>
<feature type="domain" description="N-acetyltransferase" evidence="3">
    <location>
        <begin position="3"/>
        <end position="154"/>
    </location>
</feature>
<name>A0A919GEU6_9ACTN</name>
<dbReference type="CDD" id="cd04301">
    <property type="entry name" value="NAT_SF"/>
    <property type="match status" value="1"/>
</dbReference>
<dbReference type="InterPro" id="IPR050832">
    <property type="entry name" value="Bact_Acetyltransf"/>
</dbReference>
<keyword evidence="1" id="KW-0808">Transferase</keyword>
<evidence type="ECO:0000256" key="2">
    <source>
        <dbReference type="ARBA" id="ARBA00023315"/>
    </source>
</evidence>
<dbReference type="Gene3D" id="3.40.630.30">
    <property type="match status" value="1"/>
</dbReference>
<comment type="caution">
    <text evidence="4">The sequence shown here is derived from an EMBL/GenBank/DDBJ whole genome shotgun (WGS) entry which is preliminary data.</text>
</comment>
<evidence type="ECO:0000259" key="3">
    <source>
        <dbReference type="PROSITE" id="PS51186"/>
    </source>
</evidence>
<reference evidence="4" key="1">
    <citation type="journal article" date="2014" name="Int. J. Syst. Evol. Microbiol.">
        <title>Complete genome sequence of Corynebacterium casei LMG S-19264T (=DSM 44701T), isolated from a smear-ripened cheese.</title>
        <authorList>
            <consortium name="US DOE Joint Genome Institute (JGI-PGF)"/>
            <person name="Walter F."/>
            <person name="Albersmeier A."/>
            <person name="Kalinowski J."/>
            <person name="Ruckert C."/>
        </authorList>
    </citation>
    <scope>NUCLEOTIDE SEQUENCE</scope>
    <source>
        <strain evidence="4">JCM 4646</strain>
    </source>
</reference>
<dbReference type="InterPro" id="IPR000182">
    <property type="entry name" value="GNAT_dom"/>
</dbReference>
<dbReference type="AlphaFoldDB" id="A0A919GEU6"/>
<dbReference type="SUPFAM" id="SSF55729">
    <property type="entry name" value="Acyl-CoA N-acyltransferases (Nat)"/>
    <property type="match status" value="2"/>
</dbReference>
<evidence type="ECO:0000256" key="1">
    <source>
        <dbReference type="ARBA" id="ARBA00022679"/>
    </source>
</evidence>
<gene>
    <name evidence="4" type="ORF">GCM10018781_68850</name>
</gene>
<sequence length="306" mass="33501">MTLTIRDFTPADAEAAAAAHRAGRPHLVLTAEVFAWLPEHLPAAQHYRTFVAEIDGRVVGSVRCARVTDTSAEGIAYANGSVLPGFRRRGAFTALLAAAERHLAEHGATEVHSWVDDVPEARAFAAGRGYREGRVAHFARRDLTAPLPPVPDVPAGVELRTAADYRDDPYPLFVVDADAGRDEPGEVDIDRADYQDWLDGVWSRPDLDRDLTVVALVDGTPAAFSAAHTDRETRYWSAFTACRREFRGRGLATLAKVRSLHLARAAGLTEAFTNNDATNAPMLAINERLGYRRCASERKFVKQLTA</sequence>
<dbReference type="PANTHER" id="PTHR43877">
    <property type="entry name" value="AMINOALKYLPHOSPHONATE N-ACETYLTRANSFERASE-RELATED-RELATED"/>
    <property type="match status" value="1"/>
</dbReference>
<proteinExistence type="predicted"/>
<dbReference type="InterPro" id="IPR016181">
    <property type="entry name" value="Acyl_CoA_acyltransferase"/>
</dbReference>
<feature type="domain" description="N-acetyltransferase" evidence="3">
    <location>
        <begin position="157"/>
        <end position="306"/>
    </location>
</feature>
<dbReference type="EMBL" id="BNBO01000061">
    <property type="protein sequence ID" value="GHH82893.1"/>
    <property type="molecule type" value="Genomic_DNA"/>
</dbReference>
<evidence type="ECO:0000313" key="5">
    <source>
        <dbReference type="Proteomes" id="UP000617734"/>
    </source>
</evidence>